<evidence type="ECO:0000256" key="1">
    <source>
        <dbReference type="SAM" id="Phobius"/>
    </source>
</evidence>
<gene>
    <name evidence="2" type="ORF">BCR42DRAFT_478466</name>
</gene>
<dbReference type="OrthoDB" id="341353at2759"/>
<feature type="transmembrane region" description="Helical" evidence="1">
    <location>
        <begin position="102"/>
        <end position="121"/>
    </location>
</feature>
<evidence type="ECO:0008006" key="4">
    <source>
        <dbReference type="Google" id="ProtNLM"/>
    </source>
</evidence>
<name>A0A1X2IJT7_9FUNG</name>
<keyword evidence="1" id="KW-0812">Transmembrane</keyword>
<sequence>MGQLAWFGWWQGTNGLKTERQRAYILSLLSSIIMTLGSLPYVYQVTYHQRGNLNLLLTSTSTSAFIASPILTLMPVALTAFFMSFLILDLAVGLIWYKSKIVLLKGYAHHIVYFCLLAWVLNRHYGGIFMGMCVLEIPTLLLSAGSVHGPWRRDYLFALTFLATRIVFHGYMV</sequence>
<keyword evidence="1" id="KW-1133">Transmembrane helix</keyword>
<accession>A0A1X2IJT7</accession>
<evidence type="ECO:0000313" key="3">
    <source>
        <dbReference type="Proteomes" id="UP000193560"/>
    </source>
</evidence>
<dbReference type="Proteomes" id="UP000193560">
    <property type="component" value="Unassembled WGS sequence"/>
</dbReference>
<organism evidence="2 3">
    <name type="scientific">Absidia repens</name>
    <dbReference type="NCBI Taxonomy" id="90262"/>
    <lineage>
        <taxon>Eukaryota</taxon>
        <taxon>Fungi</taxon>
        <taxon>Fungi incertae sedis</taxon>
        <taxon>Mucoromycota</taxon>
        <taxon>Mucoromycotina</taxon>
        <taxon>Mucoromycetes</taxon>
        <taxon>Mucorales</taxon>
        <taxon>Cunninghamellaceae</taxon>
        <taxon>Absidia</taxon>
    </lineage>
</organism>
<proteinExistence type="predicted"/>
<dbReference type="EMBL" id="MCGE01000009">
    <property type="protein sequence ID" value="ORZ17831.1"/>
    <property type="molecule type" value="Genomic_DNA"/>
</dbReference>
<feature type="transmembrane region" description="Helical" evidence="1">
    <location>
        <begin position="63"/>
        <end position="90"/>
    </location>
</feature>
<feature type="transmembrane region" description="Helical" evidence="1">
    <location>
        <begin position="127"/>
        <end position="148"/>
    </location>
</feature>
<feature type="transmembrane region" description="Helical" evidence="1">
    <location>
        <begin position="23"/>
        <end position="43"/>
    </location>
</feature>
<dbReference type="STRING" id="90262.A0A1X2IJT7"/>
<evidence type="ECO:0000313" key="2">
    <source>
        <dbReference type="EMBL" id="ORZ17831.1"/>
    </source>
</evidence>
<reference evidence="2 3" key="1">
    <citation type="submission" date="2016-07" db="EMBL/GenBank/DDBJ databases">
        <title>Pervasive Adenine N6-methylation of Active Genes in Fungi.</title>
        <authorList>
            <consortium name="DOE Joint Genome Institute"/>
            <person name="Mondo S.J."/>
            <person name="Dannebaum R.O."/>
            <person name="Kuo R.C."/>
            <person name="Labutti K."/>
            <person name="Haridas S."/>
            <person name="Kuo A."/>
            <person name="Salamov A."/>
            <person name="Ahrendt S.R."/>
            <person name="Lipzen A."/>
            <person name="Sullivan W."/>
            <person name="Andreopoulos W.B."/>
            <person name="Clum A."/>
            <person name="Lindquist E."/>
            <person name="Daum C."/>
            <person name="Ramamoorthy G.K."/>
            <person name="Gryganskyi A."/>
            <person name="Culley D."/>
            <person name="Magnuson J.K."/>
            <person name="James T.Y."/>
            <person name="O'Malley M.A."/>
            <person name="Stajich J.E."/>
            <person name="Spatafora J.W."/>
            <person name="Visel A."/>
            <person name="Grigoriev I.V."/>
        </authorList>
    </citation>
    <scope>NUCLEOTIDE SEQUENCE [LARGE SCALE GENOMIC DNA]</scope>
    <source>
        <strain evidence="2 3">NRRL 1336</strain>
    </source>
</reference>
<protein>
    <recommendedName>
        <fullName evidence="4">TLC domain-containing protein</fullName>
    </recommendedName>
</protein>
<keyword evidence="1" id="KW-0472">Membrane</keyword>
<feature type="non-terminal residue" evidence="2">
    <location>
        <position position="173"/>
    </location>
</feature>
<keyword evidence="3" id="KW-1185">Reference proteome</keyword>
<feature type="transmembrane region" description="Helical" evidence="1">
    <location>
        <begin position="155"/>
        <end position="172"/>
    </location>
</feature>
<dbReference type="AlphaFoldDB" id="A0A1X2IJT7"/>
<comment type="caution">
    <text evidence="2">The sequence shown here is derived from an EMBL/GenBank/DDBJ whole genome shotgun (WGS) entry which is preliminary data.</text>
</comment>